<dbReference type="Proteomes" id="UP001447188">
    <property type="component" value="Unassembled WGS sequence"/>
</dbReference>
<gene>
    <name evidence="2" type="ORF">Q9L58_010397</name>
</gene>
<dbReference type="EMBL" id="JBBBZM010000392">
    <property type="protein sequence ID" value="KAL0630757.1"/>
    <property type="molecule type" value="Genomic_DNA"/>
</dbReference>
<evidence type="ECO:0000313" key="3">
    <source>
        <dbReference type="Proteomes" id="UP001447188"/>
    </source>
</evidence>
<organism evidence="2 3">
    <name type="scientific">Discina gigas</name>
    <dbReference type="NCBI Taxonomy" id="1032678"/>
    <lineage>
        <taxon>Eukaryota</taxon>
        <taxon>Fungi</taxon>
        <taxon>Dikarya</taxon>
        <taxon>Ascomycota</taxon>
        <taxon>Pezizomycotina</taxon>
        <taxon>Pezizomycetes</taxon>
        <taxon>Pezizales</taxon>
        <taxon>Discinaceae</taxon>
        <taxon>Discina</taxon>
    </lineage>
</organism>
<sequence length="326" mass="37400">DEHPTQSFMFMSKLYQFVFMFRGRHRLSKQDINQVTTLLQEHDCLSEWRESIRGIAASYNRRFNLDLLLKNQGNKALEKQNQVAKRLKAAGTSKRVDGPATKKQRTRKGATIVPKPVLTISFIFPLTDTQLQRFMTTMSTFSPIPQDTAPLLAMVQCMTNPFELTKLCLDRISRPDTVTPEQWKKRESDKLCAIRTRSPSFLQMSYLLRPDPANFSIANMDQMTVFVRQLMLFSPGFGMPCLIRFHASCTTLKDIIAAQQRYTQAESEIRPSLAHNSLHLSAYGELRIAPSRRDNCFTKILESVPEFAQFLMGFVENNTKPSFQTV</sequence>
<name>A0ABR3G480_9PEZI</name>
<proteinExistence type="predicted"/>
<accession>A0ABR3G480</accession>
<reference evidence="2 3" key="1">
    <citation type="submission" date="2024-02" db="EMBL/GenBank/DDBJ databases">
        <title>Discinaceae phylogenomics.</title>
        <authorList>
            <person name="Dirks A.C."/>
            <person name="James T.Y."/>
        </authorList>
    </citation>
    <scope>NUCLEOTIDE SEQUENCE [LARGE SCALE GENOMIC DNA]</scope>
    <source>
        <strain evidence="2 3">ACD0624</strain>
    </source>
</reference>
<feature type="region of interest" description="Disordered" evidence="1">
    <location>
        <begin position="89"/>
        <end position="108"/>
    </location>
</feature>
<keyword evidence="3" id="KW-1185">Reference proteome</keyword>
<evidence type="ECO:0000313" key="2">
    <source>
        <dbReference type="EMBL" id="KAL0630757.1"/>
    </source>
</evidence>
<feature type="non-terminal residue" evidence="2">
    <location>
        <position position="1"/>
    </location>
</feature>
<evidence type="ECO:0000256" key="1">
    <source>
        <dbReference type="SAM" id="MobiDB-lite"/>
    </source>
</evidence>
<protein>
    <submittedName>
        <fullName evidence="2">Uncharacterized protein</fullName>
    </submittedName>
</protein>
<comment type="caution">
    <text evidence="2">The sequence shown here is derived from an EMBL/GenBank/DDBJ whole genome shotgun (WGS) entry which is preliminary data.</text>
</comment>